<feature type="signal peptide" evidence="1">
    <location>
        <begin position="1"/>
        <end position="25"/>
    </location>
</feature>
<reference evidence="2 3" key="1">
    <citation type="submission" date="2016-10" db="EMBL/GenBank/DDBJ databases">
        <authorList>
            <person name="de Groot N.N."/>
        </authorList>
    </citation>
    <scope>NUCLEOTIDE SEQUENCE [LARGE SCALE GENOMIC DNA]</scope>
    <source>
        <strain evidence="2 3">DSM 43357</strain>
    </source>
</reference>
<dbReference type="Proteomes" id="UP000198953">
    <property type="component" value="Unassembled WGS sequence"/>
</dbReference>
<gene>
    <name evidence="2" type="ORF">SAMN05660976_06490</name>
</gene>
<evidence type="ECO:0000256" key="1">
    <source>
        <dbReference type="SAM" id="SignalP"/>
    </source>
</evidence>
<evidence type="ECO:0000313" key="2">
    <source>
        <dbReference type="EMBL" id="SEM97101.1"/>
    </source>
</evidence>
<dbReference type="EMBL" id="FOBF01000020">
    <property type="protein sequence ID" value="SEM97101.1"/>
    <property type="molecule type" value="Genomic_DNA"/>
</dbReference>
<keyword evidence="1" id="KW-0732">Signal</keyword>
<feature type="chain" id="PRO_5011571023" evidence="1">
    <location>
        <begin position="26"/>
        <end position="82"/>
    </location>
</feature>
<sequence>MIRRILAGAAVAGIALGLSAQVASADVGPNPYNSGTNIAGQTSLLDDLTAANNLANNSLQGFDLLSLAHVEDVTANLLNNNG</sequence>
<keyword evidence="3" id="KW-1185">Reference proteome</keyword>
<protein>
    <submittedName>
        <fullName evidence="2">Uncharacterized protein</fullName>
    </submittedName>
</protein>
<proteinExistence type="predicted"/>
<dbReference type="RefSeq" id="WP_055509125.1">
    <property type="nucleotide sequence ID" value="NZ_BBZG01000006.1"/>
</dbReference>
<dbReference type="AlphaFoldDB" id="A0A1H8CPB8"/>
<name>A0A1H8CPB8_9ACTN</name>
<accession>A0A1H8CPB8</accession>
<organism evidence="2 3">
    <name type="scientific">Nonomuraea pusilla</name>
    <dbReference type="NCBI Taxonomy" id="46177"/>
    <lineage>
        <taxon>Bacteria</taxon>
        <taxon>Bacillati</taxon>
        <taxon>Actinomycetota</taxon>
        <taxon>Actinomycetes</taxon>
        <taxon>Streptosporangiales</taxon>
        <taxon>Streptosporangiaceae</taxon>
        <taxon>Nonomuraea</taxon>
    </lineage>
</organism>
<evidence type="ECO:0000313" key="3">
    <source>
        <dbReference type="Proteomes" id="UP000198953"/>
    </source>
</evidence>